<dbReference type="SUPFAM" id="SSF88946">
    <property type="entry name" value="Sigma2 domain of RNA polymerase sigma factors"/>
    <property type="match status" value="1"/>
</dbReference>
<proteinExistence type="inferred from homology"/>
<dbReference type="GO" id="GO:0016987">
    <property type="term" value="F:sigma factor activity"/>
    <property type="evidence" value="ECO:0007669"/>
    <property type="project" value="UniProtKB-KW"/>
</dbReference>
<protein>
    <submittedName>
        <fullName evidence="7">RNA polymerase sigma factor</fullName>
    </submittedName>
</protein>
<dbReference type="SUPFAM" id="SSF88659">
    <property type="entry name" value="Sigma3 and sigma4 domains of RNA polymerase sigma factors"/>
    <property type="match status" value="1"/>
</dbReference>
<evidence type="ECO:0000256" key="4">
    <source>
        <dbReference type="ARBA" id="ARBA00023163"/>
    </source>
</evidence>
<dbReference type="PANTHER" id="PTHR43133:SF25">
    <property type="entry name" value="RNA POLYMERASE SIGMA FACTOR RFAY-RELATED"/>
    <property type="match status" value="1"/>
</dbReference>
<dbReference type="InterPro" id="IPR039425">
    <property type="entry name" value="RNA_pol_sigma-70-like"/>
</dbReference>
<reference evidence="7 8" key="1">
    <citation type="submission" date="2023-06" db="EMBL/GenBank/DDBJ databases">
        <authorList>
            <person name="Oyuntsetseg B."/>
            <person name="Kim S.B."/>
        </authorList>
    </citation>
    <scope>NUCLEOTIDE SEQUENCE [LARGE SCALE GENOMIC DNA]</scope>
    <source>
        <strain evidence="7 8">2-15</strain>
    </source>
</reference>
<feature type="domain" description="RNA polymerase sigma-70 region 2" evidence="5">
    <location>
        <begin position="26"/>
        <end position="92"/>
    </location>
</feature>
<keyword evidence="8" id="KW-1185">Reference proteome</keyword>
<keyword evidence="2" id="KW-0805">Transcription regulation</keyword>
<dbReference type="EMBL" id="CP127294">
    <property type="protein sequence ID" value="WIX82914.1"/>
    <property type="molecule type" value="Genomic_DNA"/>
</dbReference>
<evidence type="ECO:0000313" key="8">
    <source>
        <dbReference type="Proteomes" id="UP001236014"/>
    </source>
</evidence>
<dbReference type="Gene3D" id="1.10.10.10">
    <property type="entry name" value="Winged helix-like DNA-binding domain superfamily/Winged helix DNA-binding domain"/>
    <property type="match status" value="1"/>
</dbReference>
<dbReference type="CDD" id="cd06171">
    <property type="entry name" value="Sigma70_r4"/>
    <property type="match status" value="1"/>
</dbReference>
<keyword evidence="3" id="KW-0731">Sigma factor</keyword>
<evidence type="ECO:0000259" key="6">
    <source>
        <dbReference type="Pfam" id="PF08281"/>
    </source>
</evidence>
<dbReference type="NCBIfam" id="TIGR02937">
    <property type="entry name" value="sigma70-ECF"/>
    <property type="match status" value="1"/>
</dbReference>
<dbReference type="GO" id="GO:0006352">
    <property type="term" value="P:DNA-templated transcription initiation"/>
    <property type="evidence" value="ECO:0007669"/>
    <property type="project" value="InterPro"/>
</dbReference>
<evidence type="ECO:0000256" key="1">
    <source>
        <dbReference type="ARBA" id="ARBA00010641"/>
    </source>
</evidence>
<organism evidence="7 8">
    <name type="scientific">Amycolatopsis carbonis</name>
    <dbReference type="NCBI Taxonomy" id="715471"/>
    <lineage>
        <taxon>Bacteria</taxon>
        <taxon>Bacillati</taxon>
        <taxon>Actinomycetota</taxon>
        <taxon>Actinomycetes</taxon>
        <taxon>Pseudonocardiales</taxon>
        <taxon>Pseudonocardiaceae</taxon>
        <taxon>Amycolatopsis</taxon>
    </lineage>
</organism>
<dbReference type="KEGG" id="acab:QRX50_20160"/>
<evidence type="ECO:0000259" key="5">
    <source>
        <dbReference type="Pfam" id="PF04542"/>
    </source>
</evidence>
<dbReference type="Gene3D" id="1.10.1740.10">
    <property type="match status" value="1"/>
</dbReference>
<dbReference type="PANTHER" id="PTHR43133">
    <property type="entry name" value="RNA POLYMERASE ECF-TYPE SIGMA FACTO"/>
    <property type="match status" value="1"/>
</dbReference>
<dbReference type="InterPro" id="IPR013249">
    <property type="entry name" value="RNA_pol_sigma70_r4_t2"/>
</dbReference>
<dbReference type="Pfam" id="PF04542">
    <property type="entry name" value="Sigma70_r2"/>
    <property type="match status" value="1"/>
</dbReference>
<accession>A0A9Y2N1C4</accession>
<name>A0A9Y2N1C4_9PSEU</name>
<dbReference type="InterPro" id="IPR036388">
    <property type="entry name" value="WH-like_DNA-bd_sf"/>
</dbReference>
<evidence type="ECO:0000313" key="7">
    <source>
        <dbReference type="EMBL" id="WIX82914.1"/>
    </source>
</evidence>
<gene>
    <name evidence="7" type="ORF">QRX50_20160</name>
</gene>
<sequence length="190" mass="20780">MVDEVADDGEVIAASADRPDLFAVIFDRHAASVYGYLASRLGQQIADDLLADTFLAAFSARQRYDSARAGVRPWLFGIATNMIARHRRDEVRRHRLTSAAARDDDGGHDDRVTAELAAQAMRPLLSAALAGLSQGDRDVLLLIAWEQLSYEEVAAVLAIPLGTVRSRLNRARRKVRAILAANSVVTVDEE</sequence>
<evidence type="ECO:0000256" key="2">
    <source>
        <dbReference type="ARBA" id="ARBA00023015"/>
    </source>
</evidence>
<evidence type="ECO:0000256" key="3">
    <source>
        <dbReference type="ARBA" id="ARBA00023082"/>
    </source>
</evidence>
<dbReference type="AlphaFoldDB" id="A0A9Y2N1C4"/>
<dbReference type="RefSeq" id="WP_285973477.1">
    <property type="nucleotide sequence ID" value="NZ_CP127294.1"/>
</dbReference>
<dbReference type="InterPro" id="IPR014284">
    <property type="entry name" value="RNA_pol_sigma-70_dom"/>
</dbReference>
<dbReference type="Proteomes" id="UP001236014">
    <property type="component" value="Chromosome"/>
</dbReference>
<dbReference type="InterPro" id="IPR007627">
    <property type="entry name" value="RNA_pol_sigma70_r2"/>
</dbReference>
<comment type="similarity">
    <text evidence="1">Belongs to the sigma-70 factor family. ECF subfamily.</text>
</comment>
<keyword evidence="4" id="KW-0804">Transcription</keyword>
<dbReference type="GO" id="GO:0003677">
    <property type="term" value="F:DNA binding"/>
    <property type="evidence" value="ECO:0007669"/>
    <property type="project" value="InterPro"/>
</dbReference>
<dbReference type="Pfam" id="PF08281">
    <property type="entry name" value="Sigma70_r4_2"/>
    <property type="match status" value="1"/>
</dbReference>
<dbReference type="InterPro" id="IPR013325">
    <property type="entry name" value="RNA_pol_sigma_r2"/>
</dbReference>
<feature type="domain" description="RNA polymerase sigma factor 70 region 4 type 2" evidence="6">
    <location>
        <begin position="125"/>
        <end position="174"/>
    </location>
</feature>
<dbReference type="InterPro" id="IPR013324">
    <property type="entry name" value="RNA_pol_sigma_r3/r4-like"/>
</dbReference>